<accession>A0AAX1MYH3</accession>
<keyword evidence="1" id="KW-0732">Signal</keyword>
<proteinExistence type="predicted"/>
<dbReference type="AlphaFoldDB" id="A0AAX1MYH3"/>
<gene>
    <name evidence="2" type="ORF">KMW28_11915</name>
</gene>
<dbReference type="RefSeq" id="WP_169663226.1">
    <property type="nucleotide sequence ID" value="NZ_CP076132.1"/>
</dbReference>
<feature type="signal peptide" evidence="1">
    <location>
        <begin position="1"/>
        <end position="19"/>
    </location>
</feature>
<keyword evidence="3" id="KW-1185">Reference proteome</keyword>
<reference evidence="2 3" key="1">
    <citation type="submission" date="2021-05" db="EMBL/GenBank/DDBJ databases">
        <title>Comparative genomic studies on the polysaccharide-degrading batcterial strains of the Flammeovirga genus.</title>
        <authorList>
            <person name="Zewei F."/>
            <person name="Zheng Z."/>
            <person name="Yu L."/>
            <person name="Ruyue G."/>
            <person name="Yanhong M."/>
            <person name="Yuanyuan C."/>
            <person name="Jingyan G."/>
            <person name="Wenjun H."/>
        </authorList>
    </citation>
    <scope>NUCLEOTIDE SEQUENCE [LARGE SCALE GENOMIC DNA]</scope>
    <source>
        <strain evidence="2 3">NBRC:100898</strain>
    </source>
</reference>
<dbReference type="Proteomes" id="UP000678679">
    <property type="component" value="Chromosome 1"/>
</dbReference>
<name>A0AAX1MYH3_9BACT</name>
<sequence>MKHLLSIILFCLFSQIVVGQNNIHVSSNVLQENNVKSSMFSGQLKNKIKKLFSNQELETEVVASSDKQLFDLVDHFNQNLSYNSEDTFRAIRLMEINHQNQSTIDVKTDDDNQLNMGMIFNVLRQKIYSMK</sequence>
<feature type="chain" id="PRO_5043656846" evidence="1">
    <location>
        <begin position="20"/>
        <end position="131"/>
    </location>
</feature>
<evidence type="ECO:0000313" key="2">
    <source>
        <dbReference type="EMBL" id="QWG00358.1"/>
    </source>
</evidence>
<evidence type="ECO:0000313" key="3">
    <source>
        <dbReference type="Proteomes" id="UP000678679"/>
    </source>
</evidence>
<protein>
    <submittedName>
        <fullName evidence="2">Uncharacterized protein</fullName>
    </submittedName>
</protein>
<dbReference type="KEGG" id="fya:KMW28_11915"/>
<dbReference type="EMBL" id="CP076132">
    <property type="protein sequence ID" value="QWG00358.1"/>
    <property type="molecule type" value="Genomic_DNA"/>
</dbReference>
<organism evidence="2 3">
    <name type="scientific">Flammeovirga yaeyamensis</name>
    <dbReference type="NCBI Taxonomy" id="367791"/>
    <lineage>
        <taxon>Bacteria</taxon>
        <taxon>Pseudomonadati</taxon>
        <taxon>Bacteroidota</taxon>
        <taxon>Cytophagia</taxon>
        <taxon>Cytophagales</taxon>
        <taxon>Flammeovirgaceae</taxon>
        <taxon>Flammeovirga</taxon>
    </lineage>
</organism>
<evidence type="ECO:0000256" key="1">
    <source>
        <dbReference type="SAM" id="SignalP"/>
    </source>
</evidence>